<evidence type="ECO:0000256" key="1">
    <source>
        <dbReference type="ARBA" id="ARBA00004141"/>
    </source>
</evidence>
<dbReference type="Pfam" id="PF07779">
    <property type="entry name" value="Cas1_AcylT"/>
    <property type="match status" value="1"/>
</dbReference>
<evidence type="ECO:0000259" key="10">
    <source>
        <dbReference type="Pfam" id="PF07779"/>
    </source>
</evidence>
<dbReference type="AlphaFoldDB" id="A0ABD3XNS9"/>
<evidence type="ECO:0000256" key="2">
    <source>
        <dbReference type="ARBA" id="ARBA00010666"/>
    </source>
</evidence>
<keyword evidence="6 9" id="KW-0472">Membrane</keyword>
<keyword evidence="12" id="KW-1185">Reference proteome</keyword>
<dbReference type="GO" id="GO:0016740">
    <property type="term" value="F:transferase activity"/>
    <property type="evidence" value="ECO:0007669"/>
    <property type="project" value="UniProtKB-KW"/>
</dbReference>
<dbReference type="PANTHER" id="PTHR13533:SF45">
    <property type="entry name" value="CAS1P 10 TM ACYL TRANSFERASE DOMAIN-CONTAINING PROTEIN"/>
    <property type="match status" value="1"/>
</dbReference>
<keyword evidence="3" id="KW-0808">Transferase</keyword>
<evidence type="ECO:0000256" key="3">
    <source>
        <dbReference type="ARBA" id="ARBA00022679"/>
    </source>
</evidence>
<dbReference type="Proteomes" id="UP001634394">
    <property type="component" value="Unassembled WGS sequence"/>
</dbReference>
<evidence type="ECO:0000256" key="8">
    <source>
        <dbReference type="SAM" id="MobiDB-lite"/>
    </source>
</evidence>
<comment type="similarity">
    <text evidence="2">Belongs to the PC-esterase family. CASD1 subfamily.</text>
</comment>
<dbReference type="InterPro" id="IPR012419">
    <property type="entry name" value="Cas1_AcylTrans_dom"/>
</dbReference>
<feature type="transmembrane region" description="Helical" evidence="9">
    <location>
        <begin position="348"/>
        <end position="370"/>
    </location>
</feature>
<evidence type="ECO:0000313" key="12">
    <source>
        <dbReference type="Proteomes" id="UP001634394"/>
    </source>
</evidence>
<evidence type="ECO:0000256" key="7">
    <source>
        <dbReference type="ARBA" id="ARBA00023180"/>
    </source>
</evidence>
<keyword evidence="7" id="KW-0325">Glycoprotein</keyword>
<feature type="transmembrane region" description="Helical" evidence="9">
    <location>
        <begin position="391"/>
        <end position="414"/>
    </location>
</feature>
<keyword evidence="5 9" id="KW-1133">Transmembrane helix</keyword>
<feature type="region of interest" description="Disordered" evidence="8">
    <location>
        <begin position="94"/>
        <end position="119"/>
    </location>
</feature>
<protein>
    <recommendedName>
        <fullName evidence="10">Cas1p 10 TM acyl transferase domain-containing protein</fullName>
    </recommendedName>
</protein>
<organism evidence="11 12">
    <name type="scientific">Sinanodonta woodiana</name>
    <name type="common">Chinese pond mussel</name>
    <name type="synonym">Anodonta woodiana</name>
    <dbReference type="NCBI Taxonomy" id="1069815"/>
    <lineage>
        <taxon>Eukaryota</taxon>
        <taxon>Metazoa</taxon>
        <taxon>Spiralia</taxon>
        <taxon>Lophotrochozoa</taxon>
        <taxon>Mollusca</taxon>
        <taxon>Bivalvia</taxon>
        <taxon>Autobranchia</taxon>
        <taxon>Heteroconchia</taxon>
        <taxon>Palaeoheterodonta</taxon>
        <taxon>Unionida</taxon>
        <taxon>Unionoidea</taxon>
        <taxon>Unionidae</taxon>
        <taxon>Unioninae</taxon>
        <taxon>Sinanodonta</taxon>
    </lineage>
</organism>
<dbReference type="GO" id="GO:0016020">
    <property type="term" value="C:membrane"/>
    <property type="evidence" value="ECO:0007669"/>
    <property type="project" value="UniProtKB-SubCell"/>
</dbReference>
<feature type="compositionally biased region" description="Basic and acidic residues" evidence="8">
    <location>
        <begin position="94"/>
        <end position="112"/>
    </location>
</feature>
<feature type="transmembrane region" description="Helical" evidence="9">
    <location>
        <begin position="221"/>
        <end position="239"/>
    </location>
</feature>
<proteinExistence type="inferred from homology"/>
<feature type="transmembrane region" description="Helical" evidence="9">
    <location>
        <begin position="20"/>
        <end position="39"/>
    </location>
</feature>
<evidence type="ECO:0000256" key="4">
    <source>
        <dbReference type="ARBA" id="ARBA00022692"/>
    </source>
</evidence>
<accession>A0ABD3XNS9</accession>
<keyword evidence="4 9" id="KW-0812">Transmembrane</keyword>
<dbReference type="EMBL" id="JBJQND010000001">
    <property type="protein sequence ID" value="KAL3887854.1"/>
    <property type="molecule type" value="Genomic_DNA"/>
</dbReference>
<evidence type="ECO:0000256" key="5">
    <source>
        <dbReference type="ARBA" id="ARBA00022989"/>
    </source>
</evidence>
<gene>
    <name evidence="11" type="ORF">ACJMK2_000243</name>
</gene>
<feature type="transmembrane region" description="Helical" evidence="9">
    <location>
        <begin position="426"/>
        <end position="445"/>
    </location>
</feature>
<feature type="domain" description="Cas1p 10 TM acyl transferase" evidence="10">
    <location>
        <begin position="102"/>
        <end position="457"/>
    </location>
</feature>
<evidence type="ECO:0000313" key="11">
    <source>
        <dbReference type="EMBL" id="KAL3887854.1"/>
    </source>
</evidence>
<comment type="subcellular location">
    <subcellularLocation>
        <location evidence="1">Membrane</location>
        <topology evidence="1">Multi-pass membrane protein</topology>
    </subcellularLocation>
</comment>
<reference evidence="11 12" key="1">
    <citation type="submission" date="2024-11" db="EMBL/GenBank/DDBJ databases">
        <title>Chromosome-level genome assembly of the freshwater bivalve Anodonta woodiana.</title>
        <authorList>
            <person name="Chen X."/>
        </authorList>
    </citation>
    <scope>NUCLEOTIDE SEQUENCE [LARGE SCALE GENOMIC DNA]</scope>
    <source>
        <strain evidence="11">MN2024</strain>
        <tissue evidence="11">Gills</tissue>
    </source>
</reference>
<dbReference type="PANTHER" id="PTHR13533">
    <property type="entry name" value="N-ACETYLNEURAMINATE 9-O-ACETYLTRANSFERASE"/>
    <property type="match status" value="1"/>
</dbReference>
<feature type="transmembrane region" description="Helical" evidence="9">
    <location>
        <begin position="305"/>
        <end position="328"/>
    </location>
</feature>
<sequence>MNLTDNKMYDDHTRPHYDVTSGQLTIFAAWGIAFAVWLFRKQEFSFSIGLLTKNEIPNLNKKVQNSFEENKVSENSRMTSVENVADGTKSHQVEIDSDHNHDNGQSKRETKQRAPPTLHPTSPTFDQFLKYLIMFGIVMMYFFLCDYKKVFPLMERKYDKDTFLFLIFLLFLVACGFTIKPTTDKILNREQTEEWKGWMQVMFVWYHVFAAISWYNWIRVYIAAYVWLTGFGNFSFFWVRIDYSLWRVLKMLFRLNFPVICICAVVNNEYMLYYICAMHTYWFLSVYLFMAILKSWNTERTKMAVKFAVYVIINFVIFEIPVVTMNIFRPLWFILQFHDGKFEPMHEWAFRAGLDHWACLAGMLCAYNYPHFEALIKYMESTGDHSRRSQIIRILLKLLLVTSAILALVVWYVTFMVKEKYDYNKTHPYSSIIPILAFIVLRNSFPILRQYYVHMFGTVLYVKLMKRGSVMTDLEDGGIMRAHAQRLVLQTTRAARVSCYNGTDLKRVGVDCF</sequence>
<evidence type="ECO:0000256" key="6">
    <source>
        <dbReference type="ARBA" id="ARBA00023136"/>
    </source>
</evidence>
<feature type="transmembrane region" description="Helical" evidence="9">
    <location>
        <begin position="272"/>
        <end position="293"/>
    </location>
</feature>
<evidence type="ECO:0000256" key="9">
    <source>
        <dbReference type="SAM" id="Phobius"/>
    </source>
</evidence>
<dbReference type="GO" id="GO:0005794">
    <property type="term" value="C:Golgi apparatus"/>
    <property type="evidence" value="ECO:0007669"/>
    <property type="project" value="UniProtKB-ARBA"/>
</dbReference>
<name>A0ABD3XNS9_SINWO</name>
<comment type="caution">
    <text evidence="11">The sequence shown here is derived from an EMBL/GenBank/DDBJ whole genome shotgun (WGS) entry which is preliminary data.</text>
</comment>
<feature type="transmembrane region" description="Helical" evidence="9">
    <location>
        <begin position="164"/>
        <end position="183"/>
    </location>
</feature>
<feature type="transmembrane region" description="Helical" evidence="9">
    <location>
        <begin position="128"/>
        <end position="144"/>
    </location>
</feature>
<dbReference type="GO" id="GO:0005975">
    <property type="term" value="P:carbohydrate metabolic process"/>
    <property type="evidence" value="ECO:0007669"/>
    <property type="project" value="UniProtKB-ARBA"/>
</dbReference>